<dbReference type="PANTHER" id="PTHR37312">
    <property type="entry name" value="MEMBRANE-BOUND ACYLTRANSFERASE YKRP-RELATED"/>
    <property type="match status" value="1"/>
</dbReference>
<keyword evidence="4" id="KW-1185">Reference proteome</keyword>
<keyword evidence="3" id="KW-0808">Transferase</keyword>
<protein>
    <submittedName>
        <fullName evidence="3">Acyltransferase</fullName>
    </submittedName>
</protein>
<keyword evidence="1" id="KW-0472">Membrane</keyword>
<dbReference type="Proteomes" id="UP000832041">
    <property type="component" value="Chromosome"/>
</dbReference>
<sequence>MTSVTNRRRDTASASASRHRDSRLDNAKFLLIALVVIGHAIEPIRGTPVVDAVYMWIYSFHMPAFILISGYLSKSFDASPRRVEKLVLGVAVPYLIFWGLHVLLAVLLDRGVPASPLEPAWTLWFLVALFVWRLSVPVWQRLRWPLATAVGVSLATAFVELENVLGLGRLLSLLPFFVLGLLLRPEHLDVLRRGWVRALAVLTVAASAVVAVPAARYLEFEWFFWRSSLVDRDIDPLGAGLLLRLGCMLAALSLTAALLALVPRGSGAVTRLGAYTLYVYLGHSLLLRVAEHLGWYDLADGVLGLAVNTALGLALVFFLCLPWVRAVLRPLVEPDASWVLRSARPGEARSGAQRAGS</sequence>
<feature type="transmembrane region" description="Helical" evidence="1">
    <location>
        <begin position="86"/>
        <end position="107"/>
    </location>
</feature>
<dbReference type="InterPro" id="IPR002656">
    <property type="entry name" value="Acyl_transf_3_dom"/>
</dbReference>
<evidence type="ECO:0000256" key="1">
    <source>
        <dbReference type="SAM" id="Phobius"/>
    </source>
</evidence>
<feature type="transmembrane region" description="Helical" evidence="1">
    <location>
        <begin position="238"/>
        <end position="260"/>
    </location>
</feature>
<feature type="transmembrane region" description="Helical" evidence="1">
    <location>
        <begin position="53"/>
        <end position="74"/>
    </location>
</feature>
<keyword evidence="1" id="KW-0812">Transmembrane</keyword>
<dbReference type="Pfam" id="PF01757">
    <property type="entry name" value="Acyl_transf_3"/>
    <property type="match status" value="1"/>
</dbReference>
<dbReference type="GO" id="GO:0016746">
    <property type="term" value="F:acyltransferase activity"/>
    <property type="evidence" value="ECO:0007669"/>
    <property type="project" value="UniProtKB-KW"/>
</dbReference>
<reference evidence="3 4" key="1">
    <citation type="submission" date="2020-04" db="EMBL/GenBank/DDBJ databases">
        <title>Thermobifida alba genome sequencing and assembly.</title>
        <authorList>
            <person name="Luzics S."/>
            <person name="Horvath B."/>
            <person name="Nagy I."/>
            <person name="Toth A."/>
            <person name="Nagy I."/>
            <person name="Kukolya J."/>
        </authorList>
    </citation>
    <scope>NUCLEOTIDE SEQUENCE [LARGE SCALE GENOMIC DNA]</scope>
    <source>
        <strain evidence="3 4">DSM 43795</strain>
    </source>
</reference>
<proteinExistence type="predicted"/>
<evidence type="ECO:0000259" key="2">
    <source>
        <dbReference type="Pfam" id="PF01757"/>
    </source>
</evidence>
<evidence type="ECO:0000313" key="3">
    <source>
        <dbReference type="EMBL" id="UPT21653.1"/>
    </source>
</evidence>
<dbReference type="PANTHER" id="PTHR37312:SF1">
    <property type="entry name" value="MEMBRANE-BOUND ACYLTRANSFERASE YKRP-RELATED"/>
    <property type="match status" value="1"/>
</dbReference>
<gene>
    <name evidence="3" type="ORF">FOF52_12420</name>
</gene>
<feature type="transmembrane region" description="Helical" evidence="1">
    <location>
        <begin position="272"/>
        <end position="290"/>
    </location>
</feature>
<feature type="transmembrane region" description="Helical" evidence="1">
    <location>
        <begin position="24"/>
        <end position="41"/>
    </location>
</feature>
<feature type="transmembrane region" description="Helical" evidence="1">
    <location>
        <begin position="302"/>
        <end position="324"/>
    </location>
</feature>
<name>A0ABY4L5A9_THEAE</name>
<organism evidence="3 4">
    <name type="scientific">Thermobifida alba</name>
    <name type="common">Thermomonospora alba</name>
    <dbReference type="NCBI Taxonomy" id="53522"/>
    <lineage>
        <taxon>Bacteria</taxon>
        <taxon>Bacillati</taxon>
        <taxon>Actinomycetota</taxon>
        <taxon>Actinomycetes</taxon>
        <taxon>Streptosporangiales</taxon>
        <taxon>Nocardiopsidaceae</taxon>
        <taxon>Thermobifida</taxon>
    </lineage>
</organism>
<keyword evidence="1" id="KW-1133">Transmembrane helix</keyword>
<feature type="transmembrane region" description="Helical" evidence="1">
    <location>
        <begin position="195"/>
        <end position="218"/>
    </location>
</feature>
<feature type="transmembrane region" description="Helical" evidence="1">
    <location>
        <begin position="165"/>
        <end position="183"/>
    </location>
</feature>
<feature type="transmembrane region" description="Helical" evidence="1">
    <location>
        <begin position="142"/>
        <end position="159"/>
    </location>
</feature>
<evidence type="ECO:0000313" key="4">
    <source>
        <dbReference type="Proteomes" id="UP000832041"/>
    </source>
</evidence>
<dbReference type="InterPro" id="IPR052734">
    <property type="entry name" value="Nod_factor_acetyltransferase"/>
</dbReference>
<accession>A0ABY4L5A9</accession>
<keyword evidence="3" id="KW-0012">Acyltransferase</keyword>
<feature type="transmembrane region" description="Helical" evidence="1">
    <location>
        <begin position="119"/>
        <end position="135"/>
    </location>
</feature>
<feature type="domain" description="Acyltransferase 3" evidence="2">
    <location>
        <begin position="23"/>
        <end position="320"/>
    </location>
</feature>
<dbReference type="EMBL" id="CP051627">
    <property type="protein sequence ID" value="UPT21653.1"/>
    <property type="molecule type" value="Genomic_DNA"/>
</dbReference>